<dbReference type="Gene3D" id="3.60.15.10">
    <property type="entry name" value="Ribonuclease Z/Hydroxyacylglutathione hydrolase-like"/>
    <property type="match status" value="1"/>
</dbReference>
<reference evidence="2 3" key="1">
    <citation type="submission" date="2016-11" db="EMBL/GenBank/DDBJ databases">
        <authorList>
            <person name="Jaros S."/>
            <person name="Januszkiewicz K."/>
            <person name="Wedrychowicz H."/>
        </authorList>
    </citation>
    <scope>NUCLEOTIDE SEQUENCE [LARGE SCALE GENOMIC DNA]</scope>
    <source>
        <strain evidence="2 3">DSM 44523</strain>
    </source>
</reference>
<evidence type="ECO:0000313" key="3">
    <source>
        <dbReference type="Proteomes" id="UP000184501"/>
    </source>
</evidence>
<accession>A0A1M4VTA4</accession>
<dbReference type="STRING" id="2017.SAMN05444320_101877"/>
<evidence type="ECO:0000313" key="2">
    <source>
        <dbReference type="EMBL" id="SHE72033.1"/>
    </source>
</evidence>
<dbReference type="InterPro" id="IPR050662">
    <property type="entry name" value="Sec-metab_biosynth-thioest"/>
</dbReference>
<gene>
    <name evidence="2" type="ORF">SAMN05444320_101877</name>
</gene>
<dbReference type="AlphaFoldDB" id="A0A1M4VTA4"/>
<dbReference type="SUPFAM" id="SSF56281">
    <property type="entry name" value="Metallo-hydrolase/oxidoreductase"/>
    <property type="match status" value="1"/>
</dbReference>
<dbReference type="InterPro" id="IPR036388">
    <property type="entry name" value="WH-like_DNA-bd_sf"/>
</dbReference>
<dbReference type="Pfam" id="PF17778">
    <property type="entry name" value="WHD_BLACT"/>
    <property type="match status" value="1"/>
</dbReference>
<dbReference type="CDD" id="cd16278">
    <property type="entry name" value="metallo-hydrolase-like_MBL-fold"/>
    <property type="match status" value="1"/>
</dbReference>
<evidence type="ECO:0000259" key="1">
    <source>
        <dbReference type="SMART" id="SM00849"/>
    </source>
</evidence>
<dbReference type="PANTHER" id="PTHR23131:SF0">
    <property type="entry name" value="ENDORIBONUCLEASE LACTB2"/>
    <property type="match status" value="1"/>
</dbReference>
<sequence length="272" mass="28508">MSGFVEGVRAEHPAYGVLRPVTSCASVLLAENPSPMTLDGTNTWVLRAPDAAACVVVDPGPDDEVHLRRLAEHGPVAQVLLTHGHADHSAGARRFAELVGAPVRALDPALRLGSEGLADGDVVEAAGVVVRVLGTPGHTSDSLCFLLEGEGDPGSVLTGDTVLGRGSTMVAHPDGRLADYLESLRRLADLPPGTAVLPGHGPELADAGQAALAYLAHREQRLGQVRQALATLGPEATARQVVELVYAEVDVALWPAAELSVRAQLEYLREHR</sequence>
<feature type="domain" description="Metallo-beta-lactamase" evidence="1">
    <location>
        <begin position="40"/>
        <end position="200"/>
    </location>
</feature>
<organism evidence="2 3">
    <name type="scientific">Streptoalloteichus hindustanus</name>
    <dbReference type="NCBI Taxonomy" id="2017"/>
    <lineage>
        <taxon>Bacteria</taxon>
        <taxon>Bacillati</taxon>
        <taxon>Actinomycetota</taxon>
        <taxon>Actinomycetes</taxon>
        <taxon>Pseudonocardiales</taxon>
        <taxon>Pseudonocardiaceae</taxon>
        <taxon>Streptoalloteichus</taxon>
    </lineage>
</organism>
<keyword evidence="3" id="KW-1185">Reference proteome</keyword>
<dbReference type="Pfam" id="PF00753">
    <property type="entry name" value="Lactamase_B"/>
    <property type="match status" value="1"/>
</dbReference>
<protein>
    <submittedName>
        <fullName evidence="2">Glyoxylase, beta-lactamase superfamily II</fullName>
    </submittedName>
</protein>
<dbReference type="EMBL" id="FQVN01000001">
    <property type="protein sequence ID" value="SHE72033.1"/>
    <property type="molecule type" value="Genomic_DNA"/>
</dbReference>
<dbReference type="InterPro" id="IPR041516">
    <property type="entry name" value="LACTB2_WH"/>
</dbReference>
<dbReference type="InterPro" id="IPR001279">
    <property type="entry name" value="Metallo-B-lactamas"/>
</dbReference>
<dbReference type="RefSeq" id="WP_234995521.1">
    <property type="nucleotide sequence ID" value="NZ_FQVN01000001.1"/>
</dbReference>
<dbReference type="Proteomes" id="UP000184501">
    <property type="component" value="Unassembled WGS sequence"/>
</dbReference>
<dbReference type="PANTHER" id="PTHR23131">
    <property type="entry name" value="ENDORIBONUCLEASE LACTB2"/>
    <property type="match status" value="1"/>
</dbReference>
<proteinExistence type="predicted"/>
<name>A0A1M4VTA4_STRHI</name>
<dbReference type="Gene3D" id="1.10.10.10">
    <property type="entry name" value="Winged helix-like DNA-binding domain superfamily/Winged helix DNA-binding domain"/>
    <property type="match status" value="1"/>
</dbReference>
<dbReference type="SMART" id="SM00849">
    <property type="entry name" value="Lactamase_B"/>
    <property type="match status" value="1"/>
</dbReference>
<dbReference type="InterPro" id="IPR036866">
    <property type="entry name" value="RibonucZ/Hydroxyglut_hydro"/>
</dbReference>